<evidence type="ECO:0000256" key="2">
    <source>
        <dbReference type="ARBA" id="ARBA00005173"/>
    </source>
</evidence>
<dbReference type="UniPathway" id="UPA00668"/>
<evidence type="ECO:0000256" key="8">
    <source>
        <dbReference type="ARBA" id="ARBA00023171"/>
    </source>
</evidence>
<keyword evidence="6" id="KW-0809">Transit peptide</keyword>
<dbReference type="PANTHER" id="PTHR47378">
    <property type="entry name" value="DIVINYL CHLOROPHYLLIDE A 8-VINYL-REDUCTASE, CHLOROPLASTIC"/>
    <property type="match status" value="1"/>
</dbReference>
<organism evidence="13">
    <name type="scientific">Rhodosorus marinus</name>
    <dbReference type="NCBI Taxonomy" id="101924"/>
    <lineage>
        <taxon>Eukaryota</taxon>
        <taxon>Rhodophyta</taxon>
        <taxon>Stylonematophyceae</taxon>
        <taxon>Stylonematales</taxon>
        <taxon>Stylonemataceae</taxon>
        <taxon>Rhodosorus</taxon>
    </lineage>
</organism>
<evidence type="ECO:0000256" key="10">
    <source>
        <dbReference type="ARBA" id="ARBA00024089"/>
    </source>
</evidence>
<feature type="domain" description="NAD(P)-binding" evidence="12">
    <location>
        <begin position="77"/>
        <end position="236"/>
    </location>
</feature>
<evidence type="ECO:0000259" key="12">
    <source>
        <dbReference type="Pfam" id="PF13460"/>
    </source>
</evidence>
<keyword evidence="5" id="KW-0521">NADP</keyword>
<accession>A0A7S2ZFD1</accession>
<keyword evidence="8" id="KW-0149">Chlorophyll biosynthesis</keyword>
<evidence type="ECO:0000256" key="6">
    <source>
        <dbReference type="ARBA" id="ARBA00022946"/>
    </source>
</evidence>
<dbReference type="CDD" id="cd05243">
    <property type="entry name" value="SDR_a5"/>
    <property type="match status" value="1"/>
</dbReference>
<comment type="subcellular location">
    <subcellularLocation>
        <location evidence="1">Plastid</location>
        <location evidence="1">Chloroplast</location>
    </subcellularLocation>
</comment>
<dbReference type="GO" id="GO:0033728">
    <property type="term" value="F:3,8-divinyl protochlorophyllide a 8-vinyl-reductase (NADPH) activity"/>
    <property type="evidence" value="ECO:0007669"/>
    <property type="project" value="UniProtKB-EC"/>
</dbReference>
<evidence type="ECO:0000256" key="9">
    <source>
        <dbReference type="ARBA" id="ARBA00024059"/>
    </source>
</evidence>
<evidence type="ECO:0000256" key="11">
    <source>
        <dbReference type="ARBA" id="ARBA00049498"/>
    </source>
</evidence>
<comment type="pathway">
    <text evidence="2">Porphyrin-containing compound metabolism; chlorophyll biosynthesis.</text>
</comment>
<dbReference type="InterPro" id="IPR016040">
    <property type="entry name" value="NAD(P)-bd_dom"/>
</dbReference>
<dbReference type="GO" id="GO:0009507">
    <property type="term" value="C:chloroplast"/>
    <property type="evidence" value="ECO:0007669"/>
    <property type="project" value="UniProtKB-SubCell"/>
</dbReference>
<keyword evidence="3" id="KW-0150">Chloroplast</keyword>
<evidence type="ECO:0000313" key="13">
    <source>
        <dbReference type="EMBL" id="CAE0038425.1"/>
    </source>
</evidence>
<dbReference type="Gene3D" id="3.40.50.720">
    <property type="entry name" value="NAD(P)-binding Rossmann-like Domain"/>
    <property type="match status" value="1"/>
</dbReference>
<dbReference type="EC" id="1.3.1.75" evidence="9"/>
<protein>
    <recommendedName>
        <fullName evidence="10">Divinyl chlorophyllide a 8-vinyl-reductase, chloroplastic</fullName>
        <ecNumber evidence="9">1.3.1.75</ecNumber>
    </recommendedName>
</protein>
<gene>
    <name evidence="13" type="ORF">RMAR00112_LOCUS6383</name>
</gene>
<evidence type="ECO:0000256" key="3">
    <source>
        <dbReference type="ARBA" id="ARBA00022528"/>
    </source>
</evidence>
<dbReference type="InterPro" id="IPR044201">
    <property type="entry name" value="DVR-like"/>
</dbReference>
<dbReference type="GO" id="GO:0015995">
    <property type="term" value="P:chlorophyll biosynthetic process"/>
    <property type="evidence" value="ECO:0007669"/>
    <property type="project" value="UniProtKB-UniPathway"/>
</dbReference>
<dbReference type="PANTHER" id="PTHR47378:SF1">
    <property type="entry name" value="DIVINYL CHLOROPHYLLIDE A 8-VINYL-REDUCTASE, CHLOROPLASTIC"/>
    <property type="match status" value="1"/>
</dbReference>
<keyword evidence="7" id="KW-0560">Oxidoreductase</keyword>
<evidence type="ECO:0000256" key="1">
    <source>
        <dbReference type="ARBA" id="ARBA00004229"/>
    </source>
</evidence>
<keyword evidence="4" id="KW-0934">Plastid</keyword>
<comment type="catalytic activity">
    <reaction evidence="11">
        <text>protochlorophyllide a + NADP(+) = 3,8-divinyl protochlorophyllide a + NADPH + H(+)</text>
        <dbReference type="Rhea" id="RHEA:48884"/>
        <dbReference type="ChEBI" id="CHEBI:15378"/>
        <dbReference type="ChEBI" id="CHEBI:57783"/>
        <dbReference type="ChEBI" id="CHEBI:58349"/>
        <dbReference type="ChEBI" id="CHEBI:58632"/>
        <dbReference type="ChEBI" id="CHEBI:83350"/>
        <dbReference type="EC" id="1.3.1.75"/>
    </reaction>
</comment>
<evidence type="ECO:0000256" key="4">
    <source>
        <dbReference type="ARBA" id="ARBA00022640"/>
    </source>
</evidence>
<sequence length="349" mass="37754">MAFIGVGGGTNNKRGELKAGKGVCERGRRRRVVGPLMDRLGEGIYDSSTSPGDVRVVVFGATGYIGRYVTTEFAKRGYQVISGDVSDPKSVVNAFGVEPKAKSTVMVSCLASRTGGIEDSNKIDYQATLNCLEEGYATGSRHFILLSAICVEKPLLEFQRAKLRFEAKLQELAEKDESFSYSIVRPTAFFKSLAGQVKRVKDGSAYIMFGDGELSKCNAISERDLADFIANCASDPSKRNQILPVGGPGKPVTPKEQAEILFRLLDKEPKFSKAPIGVMDVGISVLDFVSKLLPGVKDAAEFARIGKYYAVEDMVGPEYGSDTLEDFFTDVIENGLEGQELGSAAVFSD</sequence>
<dbReference type="Pfam" id="PF13460">
    <property type="entry name" value="NAD_binding_10"/>
    <property type="match status" value="1"/>
</dbReference>
<evidence type="ECO:0000256" key="7">
    <source>
        <dbReference type="ARBA" id="ARBA00023002"/>
    </source>
</evidence>
<name>A0A7S2ZFD1_9RHOD</name>
<evidence type="ECO:0000256" key="5">
    <source>
        <dbReference type="ARBA" id="ARBA00022857"/>
    </source>
</evidence>
<reference evidence="13" key="1">
    <citation type="submission" date="2021-01" db="EMBL/GenBank/DDBJ databases">
        <authorList>
            <person name="Corre E."/>
            <person name="Pelletier E."/>
            <person name="Niang G."/>
            <person name="Scheremetjew M."/>
            <person name="Finn R."/>
            <person name="Kale V."/>
            <person name="Holt S."/>
            <person name="Cochrane G."/>
            <person name="Meng A."/>
            <person name="Brown T."/>
            <person name="Cohen L."/>
        </authorList>
    </citation>
    <scope>NUCLEOTIDE SEQUENCE</scope>
    <source>
        <strain evidence="13">CCMP 769</strain>
    </source>
</reference>
<dbReference type="AlphaFoldDB" id="A0A7S2ZFD1"/>
<dbReference type="EMBL" id="HBHW01008452">
    <property type="protein sequence ID" value="CAE0038425.1"/>
    <property type="molecule type" value="Transcribed_RNA"/>
</dbReference>
<proteinExistence type="predicted"/>
<dbReference type="InterPro" id="IPR036291">
    <property type="entry name" value="NAD(P)-bd_dom_sf"/>
</dbReference>
<dbReference type="SUPFAM" id="SSF51735">
    <property type="entry name" value="NAD(P)-binding Rossmann-fold domains"/>
    <property type="match status" value="1"/>
</dbReference>